<evidence type="ECO:0000313" key="2">
    <source>
        <dbReference type="Proteomes" id="UP001152320"/>
    </source>
</evidence>
<name>A0A9Q1CP31_HOLLE</name>
<comment type="caution">
    <text evidence="1">The sequence shown here is derived from an EMBL/GenBank/DDBJ whole genome shotgun (WGS) entry which is preliminary data.</text>
</comment>
<dbReference type="AlphaFoldDB" id="A0A9Q1CP31"/>
<organism evidence="1 2">
    <name type="scientific">Holothuria leucospilota</name>
    <name type="common">Black long sea cucumber</name>
    <name type="synonym">Mertensiothuria leucospilota</name>
    <dbReference type="NCBI Taxonomy" id="206669"/>
    <lineage>
        <taxon>Eukaryota</taxon>
        <taxon>Metazoa</taxon>
        <taxon>Echinodermata</taxon>
        <taxon>Eleutherozoa</taxon>
        <taxon>Echinozoa</taxon>
        <taxon>Holothuroidea</taxon>
        <taxon>Aspidochirotacea</taxon>
        <taxon>Aspidochirotida</taxon>
        <taxon>Holothuriidae</taxon>
        <taxon>Holothuria</taxon>
    </lineage>
</organism>
<dbReference type="Proteomes" id="UP001152320">
    <property type="component" value="Chromosome 1"/>
</dbReference>
<gene>
    <name evidence="1" type="ORF">HOLleu_00220</name>
</gene>
<protein>
    <submittedName>
        <fullName evidence="1">Uncharacterized protein</fullName>
    </submittedName>
</protein>
<evidence type="ECO:0000313" key="1">
    <source>
        <dbReference type="EMBL" id="KAJ8048054.1"/>
    </source>
</evidence>
<reference evidence="1" key="1">
    <citation type="submission" date="2021-10" db="EMBL/GenBank/DDBJ databases">
        <title>Tropical sea cucumber genome reveals ecological adaptation and Cuvierian tubules defense mechanism.</title>
        <authorList>
            <person name="Chen T."/>
        </authorList>
    </citation>
    <scope>NUCLEOTIDE SEQUENCE</scope>
    <source>
        <strain evidence="1">Nanhai2018</strain>
        <tissue evidence="1">Muscle</tissue>
    </source>
</reference>
<dbReference type="EMBL" id="JAIZAY010000001">
    <property type="protein sequence ID" value="KAJ8048054.1"/>
    <property type="molecule type" value="Genomic_DNA"/>
</dbReference>
<dbReference type="OrthoDB" id="6430887at2759"/>
<accession>A0A9Q1CP31</accession>
<sequence length="99" mass="11112">MATSLIGLHPFTGCDSCSGFFGKGKIKAFKLLKNNDHYKTIFNELGESFNVSDSLLSSLDKFVCHLYGQESAEDVDEARYNMFRLGTHAEESLPPKKMR</sequence>
<keyword evidence="2" id="KW-1185">Reference proteome</keyword>
<proteinExistence type="predicted"/>